<feature type="domain" description="C-type lectin" evidence="2">
    <location>
        <begin position="17"/>
        <end position="134"/>
    </location>
</feature>
<dbReference type="InterPro" id="IPR016187">
    <property type="entry name" value="CTDL_fold"/>
</dbReference>
<organism evidence="3 4">
    <name type="scientific">Scleropages formosus</name>
    <name type="common">Asian bonytongue</name>
    <name type="synonym">Osteoglossum formosum</name>
    <dbReference type="NCBI Taxonomy" id="113540"/>
    <lineage>
        <taxon>Eukaryota</taxon>
        <taxon>Metazoa</taxon>
        <taxon>Chordata</taxon>
        <taxon>Craniata</taxon>
        <taxon>Vertebrata</taxon>
        <taxon>Euteleostomi</taxon>
        <taxon>Actinopterygii</taxon>
        <taxon>Neopterygii</taxon>
        <taxon>Teleostei</taxon>
        <taxon>Osteoglossocephala</taxon>
        <taxon>Osteoglossomorpha</taxon>
        <taxon>Osteoglossiformes</taxon>
        <taxon>Osteoglossidae</taxon>
        <taxon>Scleropages</taxon>
    </lineage>
</organism>
<dbReference type="AlphaFoldDB" id="A0A8C9TUT1"/>
<dbReference type="GeneTree" id="ENSGT01100000263473"/>
<reference evidence="3 4" key="1">
    <citation type="submission" date="2019-04" db="EMBL/GenBank/DDBJ databases">
        <authorList>
            <consortium name="Wellcome Sanger Institute Data Sharing"/>
        </authorList>
    </citation>
    <scope>NUCLEOTIDE SEQUENCE [LARGE SCALE GENOMIC DNA]</scope>
</reference>
<dbReference type="PANTHER" id="PTHR45784">
    <property type="entry name" value="C-TYPE LECTIN DOMAIN FAMILY 20 MEMBER A-RELATED"/>
    <property type="match status" value="1"/>
</dbReference>
<keyword evidence="1" id="KW-1015">Disulfide bond</keyword>
<dbReference type="Proteomes" id="UP000694397">
    <property type="component" value="Chromosome 11"/>
</dbReference>
<evidence type="ECO:0000313" key="4">
    <source>
        <dbReference type="Proteomes" id="UP000694397"/>
    </source>
</evidence>
<dbReference type="PROSITE" id="PS00615">
    <property type="entry name" value="C_TYPE_LECTIN_1"/>
    <property type="match status" value="1"/>
</dbReference>
<accession>A0A8C9TUT1</accession>
<dbReference type="InterPro" id="IPR018378">
    <property type="entry name" value="C-type_lectin_CS"/>
</dbReference>
<dbReference type="OrthoDB" id="7357196at2759"/>
<name>A0A8C9TUT1_SCLFO</name>
<evidence type="ECO:0000313" key="3">
    <source>
        <dbReference type="Ensembl" id="ENSSFOP00015052041.1"/>
    </source>
</evidence>
<dbReference type="Ensembl" id="ENSSFOT00015072900.1">
    <property type="protein sequence ID" value="ENSSFOP00015052041.1"/>
    <property type="gene ID" value="ENSSFOG00015030104.1"/>
</dbReference>
<evidence type="ECO:0000259" key="2">
    <source>
        <dbReference type="PROSITE" id="PS50041"/>
    </source>
</evidence>
<reference evidence="3" key="2">
    <citation type="submission" date="2025-08" db="UniProtKB">
        <authorList>
            <consortium name="Ensembl"/>
        </authorList>
    </citation>
    <scope>IDENTIFICATION</scope>
</reference>
<dbReference type="SUPFAM" id="SSF56436">
    <property type="entry name" value="C-type lectin-like"/>
    <property type="match status" value="1"/>
</dbReference>
<dbReference type="Pfam" id="PF00059">
    <property type="entry name" value="Lectin_C"/>
    <property type="match status" value="1"/>
</dbReference>
<dbReference type="SMART" id="SM00034">
    <property type="entry name" value="CLECT"/>
    <property type="match status" value="1"/>
</dbReference>
<proteinExistence type="predicted"/>
<dbReference type="PANTHER" id="PTHR45784:SF3">
    <property type="entry name" value="C-TYPE LECTIN DOMAIN FAMILY 4 MEMBER K-LIKE-RELATED"/>
    <property type="match status" value="1"/>
</dbReference>
<protein>
    <recommendedName>
        <fullName evidence="2">C-type lectin domain-containing protein</fullName>
    </recommendedName>
</protein>
<sequence>MKSNHSEKLSSCLTYEYHFANMNKNWTEAQSYCRENYTDLVTIDNPEEMNRVINRVNLTGYTGPAWIGLEKGNSWKWQWSLADTPSYNENDIGLWDKAANQPDWMIGGTEDCGRLENLKWHDYPCNFKAYFVCYNGKLSDHISF</sequence>
<dbReference type="InterPro" id="IPR001304">
    <property type="entry name" value="C-type_lectin-like"/>
</dbReference>
<dbReference type="InterPro" id="IPR016186">
    <property type="entry name" value="C-type_lectin-like/link_sf"/>
</dbReference>
<reference evidence="3" key="3">
    <citation type="submission" date="2025-09" db="UniProtKB">
        <authorList>
            <consortium name="Ensembl"/>
        </authorList>
    </citation>
    <scope>IDENTIFICATION</scope>
</reference>
<dbReference type="Gene3D" id="3.10.100.10">
    <property type="entry name" value="Mannose-Binding Protein A, subunit A"/>
    <property type="match status" value="1"/>
</dbReference>
<evidence type="ECO:0000256" key="1">
    <source>
        <dbReference type="ARBA" id="ARBA00023157"/>
    </source>
</evidence>
<dbReference type="PROSITE" id="PS50041">
    <property type="entry name" value="C_TYPE_LECTIN_2"/>
    <property type="match status" value="1"/>
</dbReference>
<keyword evidence="4" id="KW-1185">Reference proteome</keyword>